<sequence>MAPFANIHTRLSRGLGSRGFNWFLASTFVSSLGRNGYAIACAWILVASGDGSATVAAFFATVSLTELLVSPGAGWISDRFDRRRVFIVADCVRCLAAAIMALTSSAWLICWSAVLFSCCDRIALTTSQAMIPMVGKHLAPSTSNSVTFFSMQVGGLVAAILVGVLLHITSAAMVFIVISAAFALSVGSIWAAVADGGSSTPARTQDRVKLPMDLRLIHLGAVYAILYGGGLLVSTMGPGFVFDELSGDVLDFGALESAWSAGSIIGAILLIPLARFAQQGFLLIAILFFTALLFASVKLSILPWSLLIFAALGVVYNFGRVAVEVILQTIAPHGALGRAKGLFHCSGVSVGLIIFGFVSLSGDRFAPSTVFLMFSAVVSIMAIILVVFRSQHDGRGDQPGSVE</sequence>
<evidence type="ECO:0000313" key="9">
    <source>
        <dbReference type="Proteomes" id="UP000547879"/>
    </source>
</evidence>
<feature type="transmembrane region" description="Helical" evidence="7">
    <location>
        <begin position="146"/>
        <end position="166"/>
    </location>
</feature>
<dbReference type="Pfam" id="PF07690">
    <property type="entry name" value="MFS_1"/>
    <property type="match status" value="1"/>
</dbReference>
<feature type="transmembrane region" description="Helical" evidence="7">
    <location>
        <begin position="172"/>
        <end position="193"/>
    </location>
</feature>
<comment type="caution">
    <text evidence="8">The sequence shown here is derived from an EMBL/GenBank/DDBJ whole genome shotgun (WGS) entry which is preliminary data.</text>
</comment>
<dbReference type="InterPro" id="IPR011701">
    <property type="entry name" value="MFS"/>
</dbReference>
<gene>
    <name evidence="8" type="ORF">HNQ72_005490</name>
</gene>
<keyword evidence="9" id="KW-1185">Reference proteome</keyword>
<name>A0A7X0D2M1_9HYPH</name>
<protein>
    <submittedName>
        <fullName evidence="8">MFS family permease</fullName>
    </submittedName>
</protein>
<keyword evidence="6 7" id="KW-0472">Membrane</keyword>
<accession>A0A7X0D2M1</accession>
<evidence type="ECO:0000256" key="6">
    <source>
        <dbReference type="ARBA" id="ARBA00023136"/>
    </source>
</evidence>
<dbReference type="PANTHER" id="PTHR43266:SF2">
    <property type="entry name" value="MAJOR FACILITATOR SUPERFAMILY (MFS) PROFILE DOMAIN-CONTAINING PROTEIN"/>
    <property type="match status" value="1"/>
</dbReference>
<evidence type="ECO:0000313" key="8">
    <source>
        <dbReference type="EMBL" id="MBB6165642.1"/>
    </source>
</evidence>
<feature type="transmembrane region" description="Helical" evidence="7">
    <location>
        <begin position="20"/>
        <end position="46"/>
    </location>
</feature>
<feature type="transmembrane region" description="Helical" evidence="7">
    <location>
        <begin position="370"/>
        <end position="388"/>
    </location>
</feature>
<feature type="transmembrane region" description="Helical" evidence="7">
    <location>
        <begin position="307"/>
        <end position="327"/>
    </location>
</feature>
<keyword evidence="3" id="KW-1003">Cell membrane</keyword>
<feature type="transmembrane region" description="Helical" evidence="7">
    <location>
        <begin position="281"/>
        <end position="301"/>
    </location>
</feature>
<reference evidence="8 9" key="1">
    <citation type="submission" date="2020-08" db="EMBL/GenBank/DDBJ databases">
        <title>Genomic Encyclopedia of Type Strains, Phase IV (KMG-IV): sequencing the most valuable type-strain genomes for metagenomic binning, comparative biology and taxonomic classification.</title>
        <authorList>
            <person name="Goeker M."/>
        </authorList>
    </citation>
    <scope>NUCLEOTIDE SEQUENCE [LARGE SCALE GENOMIC DNA]</scope>
    <source>
        <strain evidence="8 9">DSM 100734</strain>
    </source>
</reference>
<feature type="transmembrane region" description="Helical" evidence="7">
    <location>
        <begin position="257"/>
        <end position="274"/>
    </location>
</feature>
<feature type="transmembrane region" description="Helical" evidence="7">
    <location>
        <begin position="85"/>
        <end position="108"/>
    </location>
</feature>
<evidence type="ECO:0000256" key="1">
    <source>
        <dbReference type="ARBA" id="ARBA00004651"/>
    </source>
</evidence>
<evidence type="ECO:0000256" key="2">
    <source>
        <dbReference type="ARBA" id="ARBA00022448"/>
    </source>
</evidence>
<feature type="transmembrane region" description="Helical" evidence="7">
    <location>
        <begin position="52"/>
        <end position="73"/>
    </location>
</feature>
<evidence type="ECO:0000256" key="7">
    <source>
        <dbReference type="SAM" id="Phobius"/>
    </source>
</evidence>
<comment type="subcellular location">
    <subcellularLocation>
        <location evidence="1">Cell membrane</location>
        <topology evidence="1">Multi-pass membrane protein</topology>
    </subcellularLocation>
</comment>
<dbReference type="GO" id="GO:0022857">
    <property type="term" value="F:transmembrane transporter activity"/>
    <property type="evidence" value="ECO:0007669"/>
    <property type="project" value="InterPro"/>
</dbReference>
<dbReference type="PANTHER" id="PTHR43266">
    <property type="entry name" value="MACROLIDE-EFFLUX PROTEIN"/>
    <property type="match status" value="1"/>
</dbReference>
<dbReference type="GO" id="GO:0005886">
    <property type="term" value="C:plasma membrane"/>
    <property type="evidence" value="ECO:0007669"/>
    <property type="project" value="UniProtKB-SubCell"/>
</dbReference>
<feature type="transmembrane region" description="Helical" evidence="7">
    <location>
        <begin position="339"/>
        <end position="358"/>
    </location>
</feature>
<dbReference type="AlphaFoldDB" id="A0A7X0D2M1"/>
<keyword evidence="2" id="KW-0813">Transport</keyword>
<proteinExistence type="predicted"/>
<feature type="transmembrane region" description="Helical" evidence="7">
    <location>
        <begin position="214"/>
        <end position="237"/>
    </location>
</feature>
<dbReference type="InterPro" id="IPR036259">
    <property type="entry name" value="MFS_trans_sf"/>
</dbReference>
<organism evidence="8 9">
    <name type="scientific">Rhizobium wenxiniae</name>
    <dbReference type="NCBI Taxonomy" id="1737357"/>
    <lineage>
        <taxon>Bacteria</taxon>
        <taxon>Pseudomonadati</taxon>
        <taxon>Pseudomonadota</taxon>
        <taxon>Alphaproteobacteria</taxon>
        <taxon>Hyphomicrobiales</taxon>
        <taxon>Rhizobiaceae</taxon>
        <taxon>Rhizobium/Agrobacterium group</taxon>
        <taxon>Rhizobium</taxon>
    </lineage>
</organism>
<dbReference type="Proteomes" id="UP000547879">
    <property type="component" value="Unassembled WGS sequence"/>
</dbReference>
<evidence type="ECO:0000256" key="5">
    <source>
        <dbReference type="ARBA" id="ARBA00022989"/>
    </source>
</evidence>
<keyword evidence="4 7" id="KW-0812">Transmembrane</keyword>
<dbReference type="RefSeq" id="WP_183997046.1">
    <property type="nucleotide sequence ID" value="NZ_BMHW01000011.1"/>
</dbReference>
<dbReference type="EMBL" id="JACHEG010000010">
    <property type="protein sequence ID" value="MBB6165642.1"/>
    <property type="molecule type" value="Genomic_DNA"/>
</dbReference>
<keyword evidence="5 7" id="KW-1133">Transmembrane helix</keyword>
<evidence type="ECO:0000256" key="3">
    <source>
        <dbReference type="ARBA" id="ARBA00022475"/>
    </source>
</evidence>
<evidence type="ECO:0000256" key="4">
    <source>
        <dbReference type="ARBA" id="ARBA00022692"/>
    </source>
</evidence>
<dbReference type="SUPFAM" id="SSF103473">
    <property type="entry name" value="MFS general substrate transporter"/>
    <property type="match status" value="1"/>
</dbReference>
<dbReference type="Gene3D" id="1.20.1250.20">
    <property type="entry name" value="MFS general substrate transporter like domains"/>
    <property type="match status" value="1"/>
</dbReference>